<keyword evidence="2" id="KW-1185">Reference proteome</keyword>
<evidence type="ECO:0000313" key="1">
    <source>
        <dbReference type="EMBL" id="OJJ34802.1"/>
    </source>
</evidence>
<protein>
    <submittedName>
        <fullName evidence="1">Uncharacterized protein</fullName>
    </submittedName>
</protein>
<gene>
    <name evidence="1" type="ORF">ASPWEDRAFT_477733</name>
</gene>
<name>A0A1L9RIQ3_ASPWE</name>
<accession>A0A1L9RIQ3</accession>
<dbReference type="Proteomes" id="UP000184383">
    <property type="component" value="Unassembled WGS sequence"/>
</dbReference>
<dbReference type="GeneID" id="63752859"/>
<proteinExistence type="predicted"/>
<dbReference type="RefSeq" id="XP_040688478.1">
    <property type="nucleotide sequence ID" value="XM_040837011.1"/>
</dbReference>
<evidence type="ECO:0000313" key="2">
    <source>
        <dbReference type="Proteomes" id="UP000184383"/>
    </source>
</evidence>
<sequence>MKNLDEQFNRLGDSIKYLNTTVGTSSVDGNRIDYIQSLYVATTKANDRLSKELFSWDGVLDVRGERDRLRGAARTPRLAKPGCHVQIVDSKGYRMDSPSNF</sequence>
<dbReference type="EMBL" id="KV878212">
    <property type="protein sequence ID" value="OJJ34802.1"/>
    <property type="molecule type" value="Genomic_DNA"/>
</dbReference>
<organism evidence="1 2">
    <name type="scientific">Aspergillus wentii DTO 134E9</name>
    <dbReference type="NCBI Taxonomy" id="1073089"/>
    <lineage>
        <taxon>Eukaryota</taxon>
        <taxon>Fungi</taxon>
        <taxon>Dikarya</taxon>
        <taxon>Ascomycota</taxon>
        <taxon>Pezizomycotina</taxon>
        <taxon>Eurotiomycetes</taxon>
        <taxon>Eurotiomycetidae</taxon>
        <taxon>Eurotiales</taxon>
        <taxon>Aspergillaceae</taxon>
        <taxon>Aspergillus</taxon>
        <taxon>Aspergillus subgen. Cremei</taxon>
    </lineage>
</organism>
<reference evidence="2" key="1">
    <citation type="journal article" date="2017" name="Genome Biol.">
        <title>Comparative genomics reveals high biological diversity and specific adaptations in the industrially and medically important fungal genus Aspergillus.</title>
        <authorList>
            <person name="de Vries R.P."/>
            <person name="Riley R."/>
            <person name="Wiebenga A."/>
            <person name="Aguilar-Osorio G."/>
            <person name="Amillis S."/>
            <person name="Uchima C.A."/>
            <person name="Anderluh G."/>
            <person name="Asadollahi M."/>
            <person name="Askin M."/>
            <person name="Barry K."/>
            <person name="Battaglia E."/>
            <person name="Bayram O."/>
            <person name="Benocci T."/>
            <person name="Braus-Stromeyer S.A."/>
            <person name="Caldana C."/>
            <person name="Canovas D."/>
            <person name="Cerqueira G.C."/>
            <person name="Chen F."/>
            <person name="Chen W."/>
            <person name="Choi C."/>
            <person name="Clum A."/>
            <person name="Dos Santos R.A."/>
            <person name="Damasio A.R."/>
            <person name="Diallinas G."/>
            <person name="Emri T."/>
            <person name="Fekete E."/>
            <person name="Flipphi M."/>
            <person name="Freyberg S."/>
            <person name="Gallo A."/>
            <person name="Gournas C."/>
            <person name="Habgood R."/>
            <person name="Hainaut M."/>
            <person name="Harispe M.L."/>
            <person name="Henrissat B."/>
            <person name="Hilden K.S."/>
            <person name="Hope R."/>
            <person name="Hossain A."/>
            <person name="Karabika E."/>
            <person name="Karaffa L."/>
            <person name="Karanyi Z."/>
            <person name="Krasevec N."/>
            <person name="Kuo A."/>
            <person name="Kusch H."/>
            <person name="LaButti K."/>
            <person name="Lagendijk E.L."/>
            <person name="Lapidus A."/>
            <person name="Levasseur A."/>
            <person name="Lindquist E."/>
            <person name="Lipzen A."/>
            <person name="Logrieco A.F."/>
            <person name="MacCabe A."/>
            <person name="Maekelae M.R."/>
            <person name="Malavazi I."/>
            <person name="Melin P."/>
            <person name="Meyer V."/>
            <person name="Mielnichuk N."/>
            <person name="Miskei M."/>
            <person name="Molnar A.P."/>
            <person name="Mule G."/>
            <person name="Ngan C.Y."/>
            <person name="Orejas M."/>
            <person name="Orosz E."/>
            <person name="Ouedraogo J.P."/>
            <person name="Overkamp K.M."/>
            <person name="Park H.-S."/>
            <person name="Perrone G."/>
            <person name="Piumi F."/>
            <person name="Punt P.J."/>
            <person name="Ram A.F."/>
            <person name="Ramon A."/>
            <person name="Rauscher S."/>
            <person name="Record E."/>
            <person name="Riano-Pachon D.M."/>
            <person name="Robert V."/>
            <person name="Roehrig J."/>
            <person name="Ruller R."/>
            <person name="Salamov A."/>
            <person name="Salih N.S."/>
            <person name="Samson R.A."/>
            <person name="Sandor E."/>
            <person name="Sanguinetti M."/>
            <person name="Schuetze T."/>
            <person name="Sepcic K."/>
            <person name="Shelest E."/>
            <person name="Sherlock G."/>
            <person name="Sophianopoulou V."/>
            <person name="Squina F.M."/>
            <person name="Sun H."/>
            <person name="Susca A."/>
            <person name="Todd R.B."/>
            <person name="Tsang A."/>
            <person name="Unkles S.E."/>
            <person name="van de Wiele N."/>
            <person name="van Rossen-Uffink D."/>
            <person name="Oliveira J.V."/>
            <person name="Vesth T.C."/>
            <person name="Visser J."/>
            <person name="Yu J.-H."/>
            <person name="Zhou M."/>
            <person name="Andersen M.R."/>
            <person name="Archer D.B."/>
            <person name="Baker S.E."/>
            <person name="Benoit I."/>
            <person name="Brakhage A.A."/>
            <person name="Braus G.H."/>
            <person name="Fischer R."/>
            <person name="Frisvad J.C."/>
            <person name="Goldman G.H."/>
            <person name="Houbraken J."/>
            <person name="Oakley B."/>
            <person name="Pocsi I."/>
            <person name="Scazzocchio C."/>
            <person name="Seiboth B."/>
            <person name="vanKuyk P.A."/>
            <person name="Wortman J."/>
            <person name="Dyer P.S."/>
            <person name="Grigoriev I.V."/>
        </authorList>
    </citation>
    <scope>NUCLEOTIDE SEQUENCE [LARGE SCALE GENOMIC DNA]</scope>
    <source>
        <strain evidence="2">DTO 134E9</strain>
    </source>
</reference>
<dbReference type="AlphaFoldDB" id="A0A1L9RIQ3"/>
<dbReference type="VEuPathDB" id="FungiDB:ASPWEDRAFT_477733"/>